<feature type="region of interest" description="Disordered" evidence="3">
    <location>
        <begin position="239"/>
        <end position="261"/>
    </location>
</feature>
<dbReference type="RefSeq" id="WP_211696974.1">
    <property type="nucleotide sequence ID" value="NZ_CP046600.1"/>
</dbReference>
<dbReference type="AlphaFoldDB" id="A0A975PYJ6"/>
<organism evidence="5 6">
    <name type="scientific">Mycobacterium spongiae</name>
    <dbReference type="NCBI Taxonomy" id="886343"/>
    <lineage>
        <taxon>Bacteria</taxon>
        <taxon>Bacillati</taxon>
        <taxon>Actinomycetota</taxon>
        <taxon>Actinomycetes</taxon>
        <taxon>Mycobacteriales</taxon>
        <taxon>Mycobacteriaceae</taxon>
        <taxon>Mycobacterium</taxon>
    </lineage>
</organism>
<gene>
    <name evidence="5" type="ORF">F6B93_22000</name>
</gene>
<dbReference type="EMBL" id="CP046600">
    <property type="protein sequence ID" value="QUR69386.1"/>
    <property type="molecule type" value="Genomic_DNA"/>
</dbReference>
<dbReference type="KEGG" id="mspg:F6B93_22000"/>
<keyword evidence="2 5" id="KW-0012">Acyltransferase</keyword>
<reference evidence="5" key="1">
    <citation type="submission" date="2019-12" db="EMBL/GenBank/DDBJ databases">
        <title>Mycobacterium spongiae sp. nov.</title>
        <authorList>
            <person name="Stinear T."/>
        </authorList>
    </citation>
    <scope>NUCLEOTIDE SEQUENCE</scope>
    <source>
        <strain evidence="5">FSD4b-SM</strain>
    </source>
</reference>
<keyword evidence="1" id="KW-0808">Transferase</keyword>
<evidence type="ECO:0000313" key="5">
    <source>
        <dbReference type="EMBL" id="QUR69386.1"/>
    </source>
</evidence>
<dbReference type="CDD" id="cd07989">
    <property type="entry name" value="LPLAT_AGPAT-like"/>
    <property type="match status" value="1"/>
</dbReference>
<evidence type="ECO:0000259" key="4">
    <source>
        <dbReference type="SMART" id="SM00563"/>
    </source>
</evidence>
<sequence length="261" mass="29268">MSEPFFRMMEFLVPSIVAANGNKITFDGLDNVPDSGGALIALNHTSYVDWIPASIAAYECGRRLRFMIKAEMQDVRAVNYVIKHAQLIPVDRSEGANAYAVAVRRLRDGQLVGIHPEATISRSLELKQFKTGAARMALEARVPIVPMIVWGAHRIWPKDHPRNLFRNKIPITVSVGQSLQPHGDVDQLNVELRQTMTTLLHRVQEQYPHPQGAYWVPRRLGGGAPSQEEARMMRVAELAERTQKRGYDGVSSPQRRSGGLR</sequence>
<dbReference type="GO" id="GO:0005886">
    <property type="term" value="C:plasma membrane"/>
    <property type="evidence" value="ECO:0007669"/>
    <property type="project" value="TreeGrafter"/>
</dbReference>
<dbReference type="Pfam" id="PF01553">
    <property type="entry name" value="Acyltransferase"/>
    <property type="match status" value="1"/>
</dbReference>
<dbReference type="GO" id="GO:0006654">
    <property type="term" value="P:phosphatidic acid biosynthetic process"/>
    <property type="evidence" value="ECO:0007669"/>
    <property type="project" value="TreeGrafter"/>
</dbReference>
<dbReference type="PANTHER" id="PTHR10434:SF55">
    <property type="entry name" value="POSSIBLE ACYLTRANSFERASE"/>
    <property type="match status" value="1"/>
</dbReference>
<name>A0A975PYJ6_9MYCO</name>
<feature type="domain" description="Phospholipid/glycerol acyltransferase" evidence="4">
    <location>
        <begin position="38"/>
        <end position="152"/>
    </location>
</feature>
<proteinExistence type="predicted"/>
<evidence type="ECO:0000313" key="6">
    <source>
        <dbReference type="Proteomes" id="UP000682202"/>
    </source>
</evidence>
<keyword evidence="6" id="KW-1185">Reference proteome</keyword>
<dbReference type="PANTHER" id="PTHR10434">
    <property type="entry name" value="1-ACYL-SN-GLYCEROL-3-PHOSPHATE ACYLTRANSFERASE"/>
    <property type="match status" value="1"/>
</dbReference>
<dbReference type="SMART" id="SM00563">
    <property type="entry name" value="PlsC"/>
    <property type="match status" value="1"/>
</dbReference>
<dbReference type="InterPro" id="IPR002123">
    <property type="entry name" value="Plipid/glycerol_acylTrfase"/>
</dbReference>
<protein>
    <submittedName>
        <fullName evidence="5">1-acyl-sn-glycerol-3-phosphate acyltransferase</fullName>
    </submittedName>
</protein>
<evidence type="ECO:0000256" key="2">
    <source>
        <dbReference type="ARBA" id="ARBA00023315"/>
    </source>
</evidence>
<evidence type="ECO:0000256" key="3">
    <source>
        <dbReference type="SAM" id="MobiDB-lite"/>
    </source>
</evidence>
<accession>A0A975PYJ6</accession>
<evidence type="ECO:0000256" key="1">
    <source>
        <dbReference type="ARBA" id="ARBA00022679"/>
    </source>
</evidence>
<dbReference type="Proteomes" id="UP000682202">
    <property type="component" value="Chromosome"/>
</dbReference>
<dbReference type="GO" id="GO:0003841">
    <property type="term" value="F:1-acylglycerol-3-phosphate O-acyltransferase activity"/>
    <property type="evidence" value="ECO:0007669"/>
    <property type="project" value="TreeGrafter"/>
</dbReference>
<dbReference type="SUPFAM" id="SSF69593">
    <property type="entry name" value="Glycerol-3-phosphate (1)-acyltransferase"/>
    <property type="match status" value="1"/>
</dbReference>